<dbReference type="GeneID" id="85352928"/>
<gene>
    <name evidence="1" type="ORF">EV420DRAFT_1477007</name>
</gene>
<protein>
    <submittedName>
        <fullName evidence="1">Uncharacterized protein</fullName>
    </submittedName>
</protein>
<dbReference type="RefSeq" id="XP_060333868.1">
    <property type="nucleotide sequence ID" value="XM_060469380.1"/>
</dbReference>
<name>A0AA39NAW0_ARMTA</name>
<evidence type="ECO:0000313" key="1">
    <source>
        <dbReference type="EMBL" id="KAK0462256.1"/>
    </source>
</evidence>
<sequence length="224" mass="25636">MHLCGGFKNLGCDLVAIGLSERRDERFYAVLRLFDKQDMITVTNGHTVLINYSPDKLPFFQYENAVRDDYVFLQIPTETRSGPVHDWYPGYCHHDLRVRPGATSFPSLRSHFTGRSGLPNYATLAPVEFFVGDRERGELISSNLDDWVNIHRLFVAQSPVRQVVFRVKDITRGRNGGSPRRVLGGWTDYFLSFDEQREPGQSTSPILDDARLILWMKLKLKDGA</sequence>
<accession>A0AA39NAW0</accession>
<organism evidence="1 2">
    <name type="scientific">Armillaria tabescens</name>
    <name type="common">Ringless honey mushroom</name>
    <name type="synonym">Agaricus tabescens</name>
    <dbReference type="NCBI Taxonomy" id="1929756"/>
    <lineage>
        <taxon>Eukaryota</taxon>
        <taxon>Fungi</taxon>
        <taxon>Dikarya</taxon>
        <taxon>Basidiomycota</taxon>
        <taxon>Agaricomycotina</taxon>
        <taxon>Agaricomycetes</taxon>
        <taxon>Agaricomycetidae</taxon>
        <taxon>Agaricales</taxon>
        <taxon>Marasmiineae</taxon>
        <taxon>Physalacriaceae</taxon>
        <taxon>Desarmillaria</taxon>
    </lineage>
</organism>
<dbReference type="Proteomes" id="UP001175211">
    <property type="component" value="Unassembled WGS sequence"/>
</dbReference>
<proteinExistence type="predicted"/>
<keyword evidence="2" id="KW-1185">Reference proteome</keyword>
<evidence type="ECO:0000313" key="2">
    <source>
        <dbReference type="Proteomes" id="UP001175211"/>
    </source>
</evidence>
<reference evidence="1" key="1">
    <citation type="submission" date="2023-06" db="EMBL/GenBank/DDBJ databases">
        <authorList>
            <consortium name="Lawrence Berkeley National Laboratory"/>
            <person name="Ahrendt S."/>
            <person name="Sahu N."/>
            <person name="Indic B."/>
            <person name="Wong-Bajracharya J."/>
            <person name="Merenyi Z."/>
            <person name="Ke H.-M."/>
            <person name="Monk M."/>
            <person name="Kocsube S."/>
            <person name="Drula E."/>
            <person name="Lipzen A."/>
            <person name="Balint B."/>
            <person name="Henrissat B."/>
            <person name="Andreopoulos B."/>
            <person name="Martin F.M."/>
            <person name="Harder C.B."/>
            <person name="Rigling D."/>
            <person name="Ford K.L."/>
            <person name="Foster G.D."/>
            <person name="Pangilinan J."/>
            <person name="Papanicolaou A."/>
            <person name="Barry K."/>
            <person name="LaButti K."/>
            <person name="Viragh M."/>
            <person name="Koriabine M."/>
            <person name="Yan M."/>
            <person name="Riley R."/>
            <person name="Champramary S."/>
            <person name="Plett K.L."/>
            <person name="Tsai I.J."/>
            <person name="Slot J."/>
            <person name="Sipos G."/>
            <person name="Plett J."/>
            <person name="Nagy L.G."/>
            <person name="Grigoriev I.V."/>
        </authorList>
    </citation>
    <scope>NUCLEOTIDE SEQUENCE</scope>
    <source>
        <strain evidence="1">CCBAS 213</strain>
    </source>
</reference>
<dbReference type="EMBL" id="JAUEPS010000009">
    <property type="protein sequence ID" value="KAK0462256.1"/>
    <property type="molecule type" value="Genomic_DNA"/>
</dbReference>
<dbReference type="AlphaFoldDB" id="A0AA39NAW0"/>
<comment type="caution">
    <text evidence="1">The sequence shown here is derived from an EMBL/GenBank/DDBJ whole genome shotgun (WGS) entry which is preliminary data.</text>
</comment>